<name>A0A3P7PIR4_9BILA</name>
<feature type="region of interest" description="Disordered" evidence="1">
    <location>
        <begin position="50"/>
        <end position="92"/>
    </location>
</feature>
<reference evidence="2 3" key="1">
    <citation type="submission" date="2018-11" db="EMBL/GenBank/DDBJ databases">
        <authorList>
            <consortium name="Pathogen Informatics"/>
        </authorList>
    </citation>
    <scope>NUCLEOTIDE SEQUENCE [LARGE SCALE GENOMIC DNA]</scope>
</reference>
<sequence length="92" mass="9791">MDDLADAAAAAAAAAAATTAVSQGSRSVESRTRLLYHRQSEQSLQRIVKERSDLFSGKQSGDGSSRSQSIFDFSSGGHQKSKIPTGKDLKYL</sequence>
<evidence type="ECO:0000313" key="2">
    <source>
        <dbReference type="EMBL" id="VDN44747.1"/>
    </source>
</evidence>
<evidence type="ECO:0000256" key="1">
    <source>
        <dbReference type="SAM" id="MobiDB-lite"/>
    </source>
</evidence>
<evidence type="ECO:0000313" key="3">
    <source>
        <dbReference type="Proteomes" id="UP000271098"/>
    </source>
</evidence>
<accession>A0A3P7PIR4</accession>
<dbReference type="AlphaFoldDB" id="A0A3P7PIR4"/>
<gene>
    <name evidence="2" type="ORF">GPUH_LOCUS25847</name>
</gene>
<proteinExistence type="predicted"/>
<dbReference type="Proteomes" id="UP000271098">
    <property type="component" value="Unassembled WGS sequence"/>
</dbReference>
<organism evidence="2 3">
    <name type="scientific">Gongylonema pulchrum</name>
    <dbReference type="NCBI Taxonomy" id="637853"/>
    <lineage>
        <taxon>Eukaryota</taxon>
        <taxon>Metazoa</taxon>
        <taxon>Ecdysozoa</taxon>
        <taxon>Nematoda</taxon>
        <taxon>Chromadorea</taxon>
        <taxon>Rhabditida</taxon>
        <taxon>Spirurina</taxon>
        <taxon>Spiruromorpha</taxon>
        <taxon>Spiruroidea</taxon>
        <taxon>Gongylonematidae</taxon>
        <taxon>Gongylonema</taxon>
    </lineage>
</organism>
<dbReference type="EMBL" id="UYRT01107143">
    <property type="protein sequence ID" value="VDN44747.1"/>
    <property type="molecule type" value="Genomic_DNA"/>
</dbReference>
<protein>
    <submittedName>
        <fullName evidence="2">Uncharacterized protein</fullName>
    </submittedName>
</protein>
<keyword evidence="3" id="KW-1185">Reference proteome</keyword>
<feature type="compositionally biased region" description="Low complexity" evidence="1">
    <location>
        <begin position="64"/>
        <end position="75"/>
    </location>
</feature>